<dbReference type="Gene3D" id="3.40.390.10">
    <property type="entry name" value="Collagenase (Catalytic Domain)"/>
    <property type="match status" value="1"/>
</dbReference>
<dbReference type="STRING" id="1798374.A2Z33_07385"/>
<dbReference type="GO" id="GO:0008237">
    <property type="term" value="F:metallopeptidase activity"/>
    <property type="evidence" value="ECO:0007669"/>
    <property type="project" value="InterPro"/>
</dbReference>
<dbReference type="Proteomes" id="UP000178448">
    <property type="component" value="Unassembled WGS sequence"/>
</dbReference>
<evidence type="ECO:0008006" key="3">
    <source>
        <dbReference type="Google" id="ProtNLM"/>
    </source>
</evidence>
<dbReference type="EMBL" id="MFJD01000001">
    <property type="protein sequence ID" value="OGG05074.1"/>
    <property type="molecule type" value="Genomic_DNA"/>
</dbReference>
<evidence type="ECO:0000313" key="1">
    <source>
        <dbReference type="EMBL" id="OGG05074.1"/>
    </source>
</evidence>
<accession>A0A1F5YYC0</accession>
<sequence>MVRNLLALVLIVFIIGLITYGAFYSALTLANPDNPLNRSYRKYFLKRYVLRSAFRLNRIGDARFEFGSSDEFPTLAVNVFSQNGEQLSAATLERVISELARITDKPSGIILNVTERLSGLSGQSSDDDLKRLSEGYGPGFDFRRKRAAVNLFVLNSYTGLPSLTGLVRDDHSIFIFMETVRQVARFQNDSVGTEVSTILHEFGHLMGADHSGECIMSPVVEDATYENLPTRIAENYCESDIREIGNALIN</sequence>
<proteinExistence type="predicted"/>
<protein>
    <recommendedName>
        <fullName evidence="3">Peptidase M10 metallopeptidase domain-containing protein</fullName>
    </recommendedName>
</protein>
<comment type="caution">
    <text evidence="1">The sequence shown here is derived from an EMBL/GenBank/DDBJ whole genome shotgun (WGS) entry which is preliminary data.</text>
</comment>
<dbReference type="InterPro" id="IPR024079">
    <property type="entry name" value="MetalloPept_cat_dom_sf"/>
</dbReference>
<name>A0A1F5YYC0_9BACT</name>
<evidence type="ECO:0000313" key="2">
    <source>
        <dbReference type="Proteomes" id="UP000178448"/>
    </source>
</evidence>
<organism evidence="1 2">
    <name type="scientific">Candidatus Gottesmanbacteria bacterium RBG_16_52_11</name>
    <dbReference type="NCBI Taxonomy" id="1798374"/>
    <lineage>
        <taxon>Bacteria</taxon>
        <taxon>Candidatus Gottesmaniibacteriota</taxon>
    </lineage>
</organism>
<gene>
    <name evidence="1" type="ORF">A2Z33_07385</name>
</gene>
<dbReference type="SUPFAM" id="SSF55486">
    <property type="entry name" value="Metalloproteases ('zincins'), catalytic domain"/>
    <property type="match status" value="1"/>
</dbReference>
<reference evidence="1 2" key="1">
    <citation type="journal article" date="2016" name="Nat. Commun.">
        <title>Thousands of microbial genomes shed light on interconnected biogeochemical processes in an aquifer system.</title>
        <authorList>
            <person name="Anantharaman K."/>
            <person name="Brown C.T."/>
            <person name="Hug L.A."/>
            <person name="Sharon I."/>
            <person name="Castelle C.J."/>
            <person name="Probst A.J."/>
            <person name="Thomas B.C."/>
            <person name="Singh A."/>
            <person name="Wilkins M.J."/>
            <person name="Karaoz U."/>
            <person name="Brodie E.L."/>
            <person name="Williams K.H."/>
            <person name="Hubbard S.S."/>
            <person name="Banfield J.F."/>
        </authorList>
    </citation>
    <scope>NUCLEOTIDE SEQUENCE [LARGE SCALE GENOMIC DNA]</scope>
</reference>
<dbReference type="AlphaFoldDB" id="A0A1F5YYC0"/>